<dbReference type="GO" id="GO:0009432">
    <property type="term" value="P:SOS response"/>
    <property type="evidence" value="ECO:0007669"/>
    <property type="project" value="UniProtKB-KW"/>
</dbReference>
<evidence type="ECO:0000256" key="8">
    <source>
        <dbReference type="ARBA" id="ARBA00023125"/>
    </source>
</evidence>
<keyword evidence="3" id="KW-0235">DNA replication</keyword>
<evidence type="ECO:0000256" key="7">
    <source>
        <dbReference type="ARBA" id="ARBA00023015"/>
    </source>
</evidence>
<evidence type="ECO:0000256" key="6">
    <source>
        <dbReference type="ARBA" id="ARBA00022813"/>
    </source>
</evidence>
<keyword evidence="6 12" id="KW-0068">Autocatalytic cleavage</keyword>
<evidence type="ECO:0000256" key="5">
    <source>
        <dbReference type="ARBA" id="ARBA00022801"/>
    </source>
</evidence>
<comment type="caution">
    <text evidence="14">The sequence shown here is derived from an EMBL/GenBank/DDBJ whole genome shotgun (WGS) entry which is preliminary data.</text>
</comment>
<dbReference type="InterPro" id="IPR006197">
    <property type="entry name" value="Peptidase_S24_LexA"/>
</dbReference>
<dbReference type="SUPFAM" id="SSF51306">
    <property type="entry name" value="LexA/Signal peptidase"/>
    <property type="match status" value="1"/>
</dbReference>
<dbReference type="GO" id="GO:0045892">
    <property type="term" value="P:negative regulation of DNA-templated transcription"/>
    <property type="evidence" value="ECO:0007669"/>
    <property type="project" value="InterPro"/>
</dbReference>
<evidence type="ECO:0000259" key="13">
    <source>
        <dbReference type="Pfam" id="PF00717"/>
    </source>
</evidence>
<keyword evidence="5 12" id="KW-0378">Hydrolase</keyword>
<dbReference type="GO" id="GO:0003677">
    <property type="term" value="F:DNA binding"/>
    <property type="evidence" value="ECO:0007669"/>
    <property type="project" value="UniProtKB-KW"/>
</dbReference>
<keyword evidence="7" id="KW-0805">Transcription regulation</keyword>
<proteinExistence type="inferred from homology"/>
<comment type="similarity">
    <text evidence="1 12">Belongs to the peptidase S24 family.</text>
</comment>
<evidence type="ECO:0000256" key="1">
    <source>
        <dbReference type="ARBA" id="ARBA00007484"/>
    </source>
</evidence>
<gene>
    <name evidence="14" type="primary">lexA</name>
    <name evidence="14" type="ORF">DW116_13520</name>
</gene>
<reference evidence="14 15" key="1">
    <citation type="submission" date="2018-08" db="EMBL/GenBank/DDBJ databases">
        <title>A genome reference for cultivated species of the human gut microbiota.</title>
        <authorList>
            <person name="Zou Y."/>
            <person name="Xue W."/>
            <person name="Luo G."/>
        </authorList>
    </citation>
    <scope>NUCLEOTIDE SEQUENCE [LARGE SCALE GENOMIC DNA]</scope>
    <source>
        <strain evidence="14 15">AM09-9</strain>
    </source>
</reference>
<protein>
    <submittedName>
        <fullName evidence="14">Repressor LexA</fullName>
        <ecNumber evidence="14">3.4.21.88</ecNumber>
    </submittedName>
</protein>
<dbReference type="RefSeq" id="WP_118279463.1">
    <property type="nucleotide sequence ID" value="NZ_QRMI01000059.1"/>
</dbReference>
<evidence type="ECO:0000256" key="12">
    <source>
        <dbReference type="RuleBase" id="RU003991"/>
    </source>
</evidence>
<feature type="domain" description="Peptidase S24/S26A/S26B/S26C" evidence="13">
    <location>
        <begin position="42"/>
        <end position="155"/>
    </location>
</feature>
<dbReference type="InterPro" id="IPR006200">
    <property type="entry name" value="LexA"/>
</dbReference>
<dbReference type="EC" id="3.4.21.88" evidence="14"/>
<keyword evidence="8" id="KW-0238">DNA-binding</keyword>
<dbReference type="PANTHER" id="PTHR33516:SF2">
    <property type="entry name" value="LEXA REPRESSOR-RELATED"/>
    <property type="match status" value="1"/>
</dbReference>
<dbReference type="Proteomes" id="UP000285832">
    <property type="component" value="Unassembled WGS sequence"/>
</dbReference>
<keyword evidence="9" id="KW-0804">Transcription</keyword>
<dbReference type="PANTHER" id="PTHR33516">
    <property type="entry name" value="LEXA REPRESSOR"/>
    <property type="match status" value="1"/>
</dbReference>
<dbReference type="PRINTS" id="PR00726">
    <property type="entry name" value="LEXASERPTASE"/>
</dbReference>
<dbReference type="Gene3D" id="2.10.109.10">
    <property type="entry name" value="Umud Fragment, subunit A"/>
    <property type="match status" value="1"/>
</dbReference>
<organism evidence="14 15">
    <name type="scientific">[Ruminococcus] lactaris</name>
    <dbReference type="NCBI Taxonomy" id="46228"/>
    <lineage>
        <taxon>Bacteria</taxon>
        <taxon>Bacillati</taxon>
        <taxon>Bacillota</taxon>
        <taxon>Clostridia</taxon>
        <taxon>Lachnospirales</taxon>
        <taxon>Lachnospiraceae</taxon>
        <taxon>Mediterraneibacter</taxon>
    </lineage>
</organism>
<sequence>IARGTAYKYLVEMAEKNMIEYDGQEIRTNVTRKYSGEQTQTPIVGSIPCGSPQYEEENIEEYVSLPTAIFGKGDFFILRASGQSMIEAGIDDGDLVVIKKQVEANDGDIVVALVDNQNTLKRYFRDDENKKIILHPENKKMKDIIVDECCIQGVACHIIKEL</sequence>
<keyword evidence="11" id="KW-0742">SOS response</keyword>
<dbReference type="InterPro" id="IPR036286">
    <property type="entry name" value="LexA/Signal_pep-like_sf"/>
</dbReference>
<dbReference type="InterPro" id="IPR050077">
    <property type="entry name" value="LexA_repressor"/>
</dbReference>
<feature type="non-terminal residue" evidence="14">
    <location>
        <position position="1"/>
    </location>
</feature>
<evidence type="ECO:0000313" key="15">
    <source>
        <dbReference type="Proteomes" id="UP000285832"/>
    </source>
</evidence>
<name>A0A415CT03_9FIRM</name>
<dbReference type="Pfam" id="PF00717">
    <property type="entry name" value="Peptidase_S24"/>
    <property type="match status" value="1"/>
</dbReference>
<evidence type="ECO:0000256" key="3">
    <source>
        <dbReference type="ARBA" id="ARBA00022705"/>
    </source>
</evidence>
<dbReference type="NCBIfam" id="TIGR00498">
    <property type="entry name" value="lexA"/>
    <property type="match status" value="1"/>
</dbReference>
<accession>A0A415CT03</accession>
<evidence type="ECO:0000256" key="11">
    <source>
        <dbReference type="ARBA" id="ARBA00023236"/>
    </source>
</evidence>
<evidence type="ECO:0000256" key="10">
    <source>
        <dbReference type="ARBA" id="ARBA00023204"/>
    </source>
</evidence>
<evidence type="ECO:0000313" key="14">
    <source>
        <dbReference type="EMBL" id="RHJ56868.1"/>
    </source>
</evidence>
<evidence type="ECO:0000256" key="9">
    <source>
        <dbReference type="ARBA" id="ARBA00023163"/>
    </source>
</evidence>
<dbReference type="GO" id="GO:0006281">
    <property type="term" value="P:DNA repair"/>
    <property type="evidence" value="ECO:0007669"/>
    <property type="project" value="UniProtKB-KW"/>
</dbReference>
<keyword evidence="2" id="KW-0678">Repressor</keyword>
<dbReference type="GO" id="GO:0006260">
    <property type="term" value="P:DNA replication"/>
    <property type="evidence" value="ECO:0007669"/>
    <property type="project" value="UniProtKB-KW"/>
</dbReference>
<evidence type="ECO:0000256" key="2">
    <source>
        <dbReference type="ARBA" id="ARBA00022491"/>
    </source>
</evidence>
<dbReference type="CDD" id="cd06529">
    <property type="entry name" value="S24_LexA-like"/>
    <property type="match status" value="1"/>
</dbReference>
<dbReference type="GO" id="GO:0004252">
    <property type="term" value="F:serine-type endopeptidase activity"/>
    <property type="evidence" value="ECO:0007669"/>
    <property type="project" value="UniProtKB-EC"/>
</dbReference>
<dbReference type="AlphaFoldDB" id="A0A415CT03"/>
<dbReference type="InterPro" id="IPR039418">
    <property type="entry name" value="LexA-like"/>
</dbReference>
<dbReference type="EMBL" id="QRMI01000059">
    <property type="protein sequence ID" value="RHJ56868.1"/>
    <property type="molecule type" value="Genomic_DNA"/>
</dbReference>
<keyword evidence="10" id="KW-0234">DNA repair</keyword>
<keyword evidence="4" id="KW-0227">DNA damage</keyword>
<evidence type="ECO:0000256" key="4">
    <source>
        <dbReference type="ARBA" id="ARBA00022763"/>
    </source>
</evidence>
<dbReference type="InterPro" id="IPR015927">
    <property type="entry name" value="Peptidase_S24_S26A/B/C"/>
</dbReference>